<feature type="compositionally biased region" description="Basic and acidic residues" evidence="1">
    <location>
        <begin position="1"/>
        <end position="29"/>
    </location>
</feature>
<name>A0A845AKM2_9SPHN</name>
<evidence type="ECO:0000256" key="1">
    <source>
        <dbReference type="SAM" id="MobiDB-lite"/>
    </source>
</evidence>
<feature type="compositionally biased region" description="Basic and acidic residues" evidence="1">
    <location>
        <begin position="37"/>
        <end position="51"/>
    </location>
</feature>
<dbReference type="Proteomes" id="UP000439780">
    <property type="component" value="Unassembled WGS sequence"/>
</dbReference>
<feature type="region of interest" description="Disordered" evidence="1">
    <location>
        <begin position="1"/>
        <end position="51"/>
    </location>
</feature>
<sequence>MTEDERNERIEREKALIRQQQEARKKQDRPAPTLKPSSERGKRERFIEKSEAEIVKEATQNVARKDAEAAKIKAEAKRESPLEAAREAEVSKEFTKLARKDRPSFQQRLAQLRAKHQSDAKQKEREQERDSRFGSRYLRDEERER</sequence>
<accession>A0A845AKM2</accession>
<feature type="compositionally biased region" description="Basic and acidic residues" evidence="1">
    <location>
        <begin position="116"/>
        <end position="145"/>
    </location>
</feature>
<dbReference type="RefSeq" id="WP_160754007.1">
    <property type="nucleotide sequence ID" value="NZ_WTYA01000010.1"/>
</dbReference>
<evidence type="ECO:0000313" key="2">
    <source>
        <dbReference type="EMBL" id="MXP29713.1"/>
    </source>
</evidence>
<dbReference type="EMBL" id="WTYA01000010">
    <property type="protein sequence ID" value="MXP29713.1"/>
    <property type="molecule type" value="Genomic_DNA"/>
</dbReference>
<keyword evidence="3" id="KW-1185">Reference proteome</keyword>
<feature type="compositionally biased region" description="Basic and acidic residues" evidence="1">
    <location>
        <begin position="63"/>
        <end position="103"/>
    </location>
</feature>
<protein>
    <submittedName>
        <fullName evidence="2">Uncharacterized protein</fullName>
    </submittedName>
</protein>
<comment type="caution">
    <text evidence="2">The sequence shown here is derived from an EMBL/GenBank/DDBJ whole genome shotgun (WGS) entry which is preliminary data.</text>
</comment>
<gene>
    <name evidence="2" type="ORF">GRI58_12930</name>
</gene>
<evidence type="ECO:0000313" key="3">
    <source>
        <dbReference type="Proteomes" id="UP000439780"/>
    </source>
</evidence>
<proteinExistence type="predicted"/>
<organism evidence="2 3">
    <name type="scientific">Qipengyuania algicida</name>
    <dbReference type="NCBI Taxonomy" id="1836209"/>
    <lineage>
        <taxon>Bacteria</taxon>
        <taxon>Pseudomonadati</taxon>
        <taxon>Pseudomonadota</taxon>
        <taxon>Alphaproteobacteria</taxon>
        <taxon>Sphingomonadales</taxon>
        <taxon>Erythrobacteraceae</taxon>
        <taxon>Qipengyuania</taxon>
    </lineage>
</organism>
<reference evidence="2 3" key="1">
    <citation type="submission" date="2019-12" db="EMBL/GenBank/DDBJ databases">
        <title>Genomic-based taxomic classification of the family Erythrobacteraceae.</title>
        <authorList>
            <person name="Xu L."/>
        </authorList>
    </citation>
    <scope>NUCLEOTIDE SEQUENCE [LARGE SCALE GENOMIC DNA]</scope>
    <source>
        <strain evidence="2 3">KEMB 9005-328</strain>
    </source>
</reference>
<dbReference type="AlphaFoldDB" id="A0A845AKM2"/>
<feature type="region of interest" description="Disordered" evidence="1">
    <location>
        <begin position="63"/>
        <end position="145"/>
    </location>
</feature>